<protein>
    <submittedName>
        <fullName evidence="7">L-fucose:H+ symporter permease</fullName>
    </submittedName>
</protein>
<dbReference type="Proteomes" id="UP001595526">
    <property type="component" value="Unassembled WGS sequence"/>
</dbReference>
<feature type="transmembrane region" description="Helical" evidence="6">
    <location>
        <begin position="99"/>
        <end position="125"/>
    </location>
</feature>
<dbReference type="InterPro" id="IPR050375">
    <property type="entry name" value="MFS_TsgA-like"/>
</dbReference>
<keyword evidence="3 6" id="KW-0812">Transmembrane</keyword>
<comment type="subcellular location">
    <subcellularLocation>
        <location evidence="1">Cell inner membrane</location>
        <topology evidence="1">Multi-pass membrane protein</topology>
    </subcellularLocation>
</comment>
<dbReference type="NCBIfam" id="TIGR00885">
    <property type="entry name" value="fucP"/>
    <property type="match status" value="1"/>
</dbReference>
<feature type="transmembrane region" description="Helical" evidence="6">
    <location>
        <begin position="47"/>
        <end position="67"/>
    </location>
</feature>
<feature type="transmembrane region" description="Helical" evidence="6">
    <location>
        <begin position="74"/>
        <end position="93"/>
    </location>
</feature>
<feature type="transmembrane region" description="Helical" evidence="6">
    <location>
        <begin position="386"/>
        <end position="406"/>
    </location>
</feature>
<accession>A0ABV7JFP1</accession>
<evidence type="ECO:0000313" key="8">
    <source>
        <dbReference type="Proteomes" id="UP001595526"/>
    </source>
</evidence>
<keyword evidence="5 6" id="KW-0472">Membrane</keyword>
<keyword evidence="4 6" id="KW-1133">Transmembrane helix</keyword>
<feature type="transmembrane region" description="Helical" evidence="6">
    <location>
        <begin position="146"/>
        <end position="167"/>
    </location>
</feature>
<keyword evidence="8" id="KW-1185">Reference proteome</keyword>
<dbReference type="Pfam" id="PF07690">
    <property type="entry name" value="MFS_1"/>
    <property type="match status" value="1"/>
</dbReference>
<evidence type="ECO:0000256" key="1">
    <source>
        <dbReference type="ARBA" id="ARBA00004429"/>
    </source>
</evidence>
<dbReference type="EMBL" id="JBHRTA010000009">
    <property type="protein sequence ID" value="MFC3196905.1"/>
    <property type="molecule type" value="Genomic_DNA"/>
</dbReference>
<dbReference type="PANTHER" id="PTHR43702:SF11">
    <property type="entry name" value="L-FUCOSE-PROTON SYMPORTER"/>
    <property type="match status" value="1"/>
</dbReference>
<dbReference type="SUPFAM" id="SSF103473">
    <property type="entry name" value="MFS general substrate transporter"/>
    <property type="match status" value="1"/>
</dbReference>
<dbReference type="InterPro" id="IPR011701">
    <property type="entry name" value="MFS"/>
</dbReference>
<evidence type="ECO:0000256" key="5">
    <source>
        <dbReference type="ARBA" id="ARBA00023136"/>
    </source>
</evidence>
<feature type="transmembrane region" description="Helical" evidence="6">
    <location>
        <begin position="301"/>
        <end position="321"/>
    </location>
</feature>
<sequence>MAERRTTIPVILVTSLFFLWGLANNMTDTLLAAFKKIMSMTDAQTSFIQLSFYGAYFLLALPAAIYIRRHSYRSGILLGLGLFTAGALLFYPASKTMDYAHFLAALFILAGGLSILETAANPYILSLGPEHTATRRLNIAQSFNPIGSIAGVAISKMVILSALNRSGHDERAVMDSTALKQIQSAELGAVMQAYVGLAIVLVAVWLLIRFVKMPVDADTDKGNIRQAFSRLARNRNYVTGVVAQFFYVGAQIGVWSFTIRYVMLELNLDEAQASDYYMASLVAFMAFRFIASWLMRYIQPAHLLAGSSVLAALLALLVSFGGGYAGVYALVAISGCMSLMFPTIYGLASEGLGSDRKIGGAGLIMAILGGAVLTYVQGLLSDTLSSIHMSYLVPSCCFAVVALYGLSRRAKRPVILNNE</sequence>
<organism evidence="7 8">
    <name type="scientific">Parapedobacter deserti</name>
    <dbReference type="NCBI Taxonomy" id="1912957"/>
    <lineage>
        <taxon>Bacteria</taxon>
        <taxon>Pseudomonadati</taxon>
        <taxon>Bacteroidota</taxon>
        <taxon>Sphingobacteriia</taxon>
        <taxon>Sphingobacteriales</taxon>
        <taxon>Sphingobacteriaceae</taxon>
        <taxon>Parapedobacter</taxon>
    </lineage>
</organism>
<gene>
    <name evidence="7" type="primary">fucP</name>
    <name evidence="7" type="ORF">ACFOET_04685</name>
</gene>
<name>A0ABV7JFP1_9SPHI</name>
<feature type="transmembrane region" description="Helical" evidence="6">
    <location>
        <begin position="237"/>
        <end position="256"/>
    </location>
</feature>
<dbReference type="CDD" id="cd17394">
    <property type="entry name" value="MFS_FucP_like"/>
    <property type="match status" value="1"/>
</dbReference>
<feature type="transmembrane region" description="Helical" evidence="6">
    <location>
        <begin position="327"/>
        <end position="348"/>
    </location>
</feature>
<feature type="transmembrane region" description="Helical" evidence="6">
    <location>
        <begin position="187"/>
        <end position="208"/>
    </location>
</feature>
<evidence type="ECO:0000313" key="7">
    <source>
        <dbReference type="EMBL" id="MFC3196905.1"/>
    </source>
</evidence>
<keyword evidence="2" id="KW-1003">Cell membrane</keyword>
<dbReference type="PANTHER" id="PTHR43702">
    <property type="entry name" value="L-FUCOSE-PROTON SYMPORTER"/>
    <property type="match status" value="1"/>
</dbReference>
<evidence type="ECO:0000256" key="6">
    <source>
        <dbReference type="SAM" id="Phobius"/>
    </source>
</evidence>
<comment type="caution">
    <text evidence="7">The sequence shown here is derived from an EMBL/GenBank/DDBJ whole genome shotgun (WGS) entry which is preliminary data.</text>
</comment>
<dbReference type="InterPro" id="IPR036259">
    <property type="entry name" value="MFS_trans_sf"/>
</dbReference>
<evidence type="ECO:0000256" key="3">
    <source>
        <dbReference type="ARBA" id="ARBA00022692"/>
    </source>
</evidence>
<reference evidence="8" key="1">
    <citation type="journal article" date="2019" name="Int. J. Syst. Evol. Microbiol.">
        <title>The Global Catalogue of Microorganisms (GCM) 10K type strain sequencing project: providing services to taxonomists for standard genome sequencing and annotation.</title>
        <authorList>
            <consortium name="The Broad Institute Genomics Platform"/>
            <consortium name="The Broad Institute Genome Sequencing Center for Infectious Disease"/>
            <person name="Wu L."/>
            <person name="Ma J."/>
        </authorList>
    </citation>
    <scope>NUCLEOTIDE SEQUENCE [LARGE SCALE GENOMIC DNA]</scope>
    <source>
        <strain evidence="8">KCTC 52416</strain>
    </source>
</reference>
<proteinExistence type="predicted"/>
<evidence type="ECO:0000256" key="2">
    <source>
        <dbReference type="ARBA" id="ARBA00022475"/>
    </source>
</evidence>
<dbReference type="Gene3D" id="1.20.1250.20">
    <property type="entry name" value="MFS general substrate transporter like domains"/>
    <property type="match status" value="2"/>
</dbReference>
<feature type="transmembrane region" description="Helical" evidence="6">
    <location>
        <begin position="276"/>
        <end position="294"/>
    </location>
</feature>
<feature type="transmembrane region" description="Helical" evidence="6">
    <location>
        <begin position="360"/>
        <end position="380"/>
    </location>
</feature>
<evidence type="ECO:0000256" key="4">
    <source>
        <dbReference type="ARBA" id="ARBA00022989"/>
    </source>
</evidence>
<dbReference type="RefSeq" id="WP_379020076.1">
    <property type="nucleotide sequence ID" value="NZ_JBHRTA010000009.1"/>
</dbReference>
<dbReference type="InterPro" id="IPR005275">
    <property type="entry name" value="Lfuc_symporter_FucP"/>
</dbReference>